<name>A0A3L6P847_FUSOX</name>
<sequence length="55" mass="5761">MPGSVPNSFTITTLEIYLSSTGTPGHLTEMIRGAVTKPATPRPIGIVTPPTNNPK</sequence>
<accession>A0A3L6P847</accession>
<gene>
    <name evidence="1" type="ORF">BFJ65_g1924</name>
</gene>
<evidence type="ECO:0000313" key="1">
    <source>
        <dbReference type="EMBL" id="RKK30017.1"/>
    </source>
</evidence>
<reference evidence="1 2" key="1">
    <citation type="journal article" date="2018" name="Sci. Rep.">
        <title>Characterisation of pathogen-specific regions and novel effector candidates in Fusarium oxysporum f. sp. cepae.</title>
        <authorList>
            <person name="Armitage A.D."/>
            <person name="Taylor A."/>
            <person name="Sobczyk M.K."/>
            <person name="Baxter L."/>
            <person name="Greenfield B.P."/>
            <person name="Bates H.J."/>
            <person name="Wilson F."/>
            <person name="Jackson A.C."/>
            <person name="Ott S."/>
            <person name="Harrison R.J."/>
            <person name="Clarkson J.P."/>
        </authorList>
    </citation>
    <scope>NUCLEOTIDE SEQUENCE [LARGE SCALE GENOMIC DNA]</scope>
    <source>
        <strain evidence="1 2">FoC_Fus2</strain>
    </source>
</reference>
<protein>
    <submittedName>
        <fullName evidence="1">Uncharacterized protein</fullName>
    </submittedName>
</protein>
<proteinExistence type="predicted"/>
<dbReference type="EMBL" id="MRCU01000001">
    <property type="protein sequence ID" value="RKK30017.1"/>
    <property type="molecule type" value="Genomic_DNA"/>
</dbReference>
<dbReference type="Proteomes" id="UP000270866">
    <property type="component" value="Chromosome 1"/>
</dbReference>
<organism evidence="1 2">
    <name type="scientific">Fusarium oxysporum f. sp. cepae</name>
    <dbReference type="NCBI Taxonomy" id="396571"/>
    <lineage>
        <taxon>Eukaryota</taxon>
        <taxon>Fungi</taxon>
        <taxon>Dikarya</taxon>
        <taxon>Ascomycota</taxon>
        <taxon>Pezizomycotina</taxon>
        <taxon>Sordariomycetes</taxon>
        <taxon>Hypocreomycetidae</taxon>
        <taxon>Hypocreales</taxon>
        <taxon>Nectriaceae</taxon>
        <taxon>Fusarium</taxon>
        <taxon>Fusarium oxysporum species complex</taxon>
    </lineage>
</organism>
<evidence type="ECO:0000313" key="2">
    <source>
        <dbReference type="Proteomes" id="UP000270866"/>
    </source>
</evidence>
<dbReference type="AlphaFoldDB" id="A0A3L6P847"/>
<comment type="caution">
    <text evidence="1">The sequence shown here is derived from an EMBL/GenBank/DDBJ whole genome shotgun (WGS) entry which is preliminary data.</text>
</comment>